<dbReference type="InterPro" id="IPR055237">
    <property type="entry name" value="Cdc6_lid"/>
</dbReference>
<evidence type="ECO:0000256" key="5">
    <source>
        <dbReference type="HAMAP-Rule" id="MF_01407"/>
    </source>
</evidence>
<dbReference type="SMART" id="SM01074">
    <property type="entry name" value="Cdc6_C"/>
    <property type="match status" value="1"/>
</dbReference>
<evidence type="ECO:0000256" key="2">
    <source>
        <dbReference type="ARBA" id="ARBA00022705"/>
    </source>
</evidence>
<dbReference type="GO" id="GO:0006260">
    <property type="term" value="P:DNA replication"/>
    <property type="evidence" value="ECO:0007669"/>
    <property type="project" value="UniProtKB-UniRule"/>
</dbReference>
<name>A0A1I0BH26_9EURY</name>
<gene>
    <name evidence="7" type="ORF">SAMN04488587_2166</name>
</gene>
<dbReference type="Gene3D" id="1.10.10.10">
    <property type="entry name" value="Winged helix-like DNA-binding domain superfamily/Winged helix DNA-binding domain"/>
    <property type="match status" value="1"/>
</dbReference>
<dbReference type="InterPro" id="IPR014277">
    <property type="entry name" value="Orc1/Cdc6_arc"/>
</dbReference>
<dbReference type="HAMAP" id="MF_01407">
    <property type="entry name" value="ORC1_type_DNA_replic_protein"/>
    <property type="match status" value="1"/>
</dbReference>
<feature type="binding site" evidence="5">
    <location>
        <begin position="81"/>
        <end position="85"/>
    </location>
    <ligand>
        <name>ATP</name>
        <dbReference type="ChEBI" id="CHEBI:30616"/>
    </ligand>
</feature>
<accession>A0A1I0BH26</accession>
<dbReference type="AlphaFoldDB" id="A0A1I0BH26"/>
<evidence type="ECO:0000256" key="1">
    <source>
        <dbReference type="ARBA" id="ARBA00006184"/>
    </source>
</evidence>
<comment type="function">
    <text evidence="5">Involved in regulation of DNA replication.</text>
</comment>
<feature type="binding site" evidence="5">
    <location>
        <position position="239"/>
    </location>
    <ligand>
        <name>ATP</name>
        <dbReference type="ChEBI" id="CHEBI:30616"/>
    </ligand>
</feature>
<dbReference type="Gene3D" id="3.40.50.300">
    <property type="entry name" value="P-loop containing nucleotide triphosphate hydrolases"/>
    <property type="match status" value="1"/>
</dbReference>
<keyword evidence="8" id="KW-1185">Reference proteome</keyword>
<evidence type="ECO:0000313" key="8">
    <source>
        <dbReference type="Proteomes" id="UP000243338"/>
    </source>
</evidence>
<dbReference type="InterPro" id="IPR050311">
    <property type="entry name" value="ORC1/CDC6"/>
</dbReference>
<dbReference type="GO" id="GO:0005524">
    <property type="term" value="F:ATP binding"/>
    <property type="evidence" value="ECO:0007669"/>
    <property type="project" value="UniProtKB-UniRule"/>
</dbReference>
<dbReference type="InterPro" id="IPR036388">
    <property type="entry name" value="WH-like_DNA-bd_sf"/>
</dbReference>
<dbReference type="Pfam" id="PF13191">
    <property type="entry name" value="AAA_16"/>
    <property type="match status" value="1"/>
</dbReference>
<feature type="domain" description="Cdc6 C-terminal" evidence="6">
    <location>
        <begin position="321"/>
        <end position="403"/>
    </location>
</feature>
<dbReference type="InterPro" id="IPR041664">
    <property type="entry name" value="AAA_16"/>
</dbReference>
<dbReference type="EMBL" id="FOHQ01000007">
    <property type="protein sequence ID" value="SET06113.1"/>
    <property type="molecule type" value="Genomic_DNA"/>
</dbReference>
<dbReference type="GO" id="GO:0051301">
    <property type="term" value="P:cell division"/>
    <property type="evidence" value="ECO:0007669"/>
    <property type="project" value="UniProtKB-KW"/>
</dbReference>
<sequence>MCLQRLADTAVLNKIRGIIMNDIFGINGIQKFRNRSVLSSQYLPDQLVGREEQVKEVASLIRPVLHHGEPVNALISGKKGTGKTTVVRFVLKQLTGTIEKEGLNVVPVFINCRKINTTSKIILEILDKVSPETEVPKTGLSMGKYYRALWKALNEKRTTIIVVFDEIEALKNHSILYDLSHAGENMSIEDDIFIGIIGITDDMFFSGRIEQNIVSSLQHRNIVYPPYSKVQIEQILNGRCAIAFEEDIVEKEVIPLCAELSGEEHDSGKSLRLLERAGDIADSSNAEKVTENHVLLANEEMGDNYLVSSLENLPIHSKLVLLSIIRLTRELNDKITTGQIETLYRKFCDRIGTNPLGRTSVSGIVSEFDMKGIISAPVRSRGRYGKTRLVSMRKNPQKIENTLYSDYRLKEL</sequence>
<dbReference type="Proteomes" id="UP000243338">
    <property type="component" value="Unassembled WGS sequence"/>
</dbReference>
<feature type="binding site" evidence="5">
    <location>
        <position position="227"/>
    </location>
    <ligand>
        <name>ATP</name>
        <dbReference type="ChEBI" id="CHEBI:30616"/>
    </ligand>
</feature>
<dbReference type="STRING" id="1353158.SAMN04488587_2166"/>
<dbReference type="Pfam" id="PF09079">
    <property type="entry name" value="WHD_Cdc6"/>
    <property type="match status" value="1"/>
</dbReference>
<dbReference type="PANTHER" id="PTHR10763:SF26">
    <property type="entry name" value="CELL DIVISION CONTROL PROTEIN 6 HOMOLOG"/>
    <property type="match status" value="1"/>
</dbReference>
<dbReference type="PANTHER" id="PTHR10763">
    <property type="entry name" value="CELL DIVISION CONTROL PROTEIN 6-RELATED"/>
    <property type="match status" value="1"/>
</dbReference>
<dbReference type="NCBIfam" id="TIGR02928">
    <property type="entry name" value="orc1/cdc6 family replication initiation protein"/>
    <property type="match status" value="1"/>
</dbReference>
<dbReference type="SUPFAM" id="SSF46785">
    <property type="entry name" value="Winged helix' DNA-binding domain"/>
    <property type="match status" value="1"/>
</dbReference>
<keyword evidence="7" id="KW-0131">Cell cycle</keyword>
<evidence type="ECO:0000256" key="3">
    <source>
        <dbReference type="ARBA" id="ARBA00022741"/>
    </source>
</evidence>
<evidence type="ECO:0000259" key="6">
    <source>
        <dbReference type="SMART" id="SM01074"/>
    </source>
</evidence>
<dbReference type="Gene3D" id="1.10.8.60">
    <property type="match status" value="1"/>
</dbReference>
<dbReference type="SUPFAM" id="SSF52540">
    <property type="entry name" value="P-loop containing nucleoside triphosphate hydrolases"/>
    <property type="match status" value="1"/>
</dbReference>
<proteinExistence type="inferred from homology"/>
<evidence type="ECO:0000256" key="4">
    <source>
        <dbReference type="ARBA" id="ARBA00022840"/>
    </source>
</evidence>
<evidence type="ECO:0000313" key="7">
    <source>
        <dbReference type="EMBL" id="SET06113.1"/>
    </source>
</evidence>
<protein>
    <recommendedName>
        <fullName evidence="5">ORC1-type DNA replication protein</fullName>
    </recommendedName>
</protein>
<keyword evidence="3 5" id="KW-0547">Nucleotide-binding</keyword>
<dbReference type="InterPro" id="IPR027417">
    <property type="entry name" value="P-loop_NTPase"/>
</dbReference>
<dbReference type="InterPro" id="IPR036390">
    <property type="entry name" value="WH_DNA-bd_sf"/>
</dbReference>
<organism evidence="7 8">
    <name type="scientific">Methanococcoides vulcani</name>
    <dbReference type="NCBI Taxonomy" id="1353158"/>
    <lineage>
        <taxon>Archaea</taxon>
        <taxon>Methanobacteriati</taxon>
        <taxon>Methanobacteriota</taxon>
        <taxon>Stenosarchaea group</taxon>
        <taxon>Methanomicrobia</taxon>
        <taxon>Methanosarcinales</taxon>
        <taxon>Methanosarcinaceae</taxon>
        <taxon>Methanococcoides</taxon>
    </lineage>
</organism>
<dbReference type="CDD" id="cd08768">
    <property type="entry name" value="Cdc6_C"/>
    <property type="match status" value="1"/>
</dbReference>
<dbReference type="Pfam" id="PF22703">
    <property type="entry name" value="Cdc6_lid"/>
    <property type="match status" value="1"/>
</dbReference>
<keyword evidence="4 5" id="KW-0067">ATP-binding</keyword>
<keyword evidence="7" id="KW-0132">Cell division</keyword>
<reference evidence="8" key="1">
    <citation type="submission" date="2016-10" db="EMBL/GenBank/DDBJ databases">
        <authorList>
            <person name="Varghese N."/>
            <person name="Submissions S."/>
        </authorList>
    </citation>
    <scope>NUCLEOTIDE SEQUENCE [LARGE SCALE GENOMIC DNA]</scope>
    <source>
        <strain evidence="8">SLH 33</strain>
    </source>
</reference>
<dbReference type="InterPro" id="IPR015163">
    <property type="entry name" value="Cdc6_C"/>
</dbReference>
<keyword evidence="2 5" id="KW-0235">DNA replication</keyword>
<comment type="similarity">
    <text evidence="1 5">Belongs to the CDC6/cdc18 family.</text>
</comment>